<gene>
    <name evidence="1" type="ORF">F5144DRAFT_596863</name>
</gene>
<accession>A0ACB7PLT1</accession>
<name>A0ACB7PLT1_9PEZI</name>
<sequence length="109" mass="11797">MPTGWSDKYEDMGGDYSWDDRYGSGAVLAVELGLGKAKPLMARLDNYGGGQAIFESEAKPGQLYMWQSEVGEIDRIVSPTSLAEVKNLIAAGKISTIQLETVTLPSPQE</sequence>
<comment type="caution">
    <text evidence="1">The sequence shown here is derived from an EMBL/GenBank/DDBJ whole genome shotgun (WGS) entry which is preliminary data.</text>
</comment>
<protein>
    <submittedName>
        <fullName evidence="1">Uncharacterized protein</fullName>
    </submittedName>
</protein>
<evidence type="ECO:0000313" key="2">
    <source>
        <dbReference type="Proteomes" id="UP000724584"/>
    </source>
</evidence>
<keyword evidence="2" id="KW-1185">Reference proteome</keyword>
<reference evidence="1 2" key="1">
    <citation type="journal article" date="2021" name="Nat. Commun.">
        <title>Genetic determinants of endophytism in the Arabidopsis root mycobiome.</title>
        <authorList>
            <person name="Mesny F."/>
            <person name="Miyauchi S."/>
            <person name="Thiergart T."/>
            <person name="Pickel B."/>
            <person name="Atanasova L."/>
            <person name="Karlsson M."/>
            <person name="Huettel B."/>
            <person name="Barry K.W."/>
            <person name="Haridas S."/>
            <person name="Chen C."/>
            <person name="Bauer D."/>
            <person name="Andreopoulos W."/>
            <person name="Pangilinan J."/>
            <person name="LaButti K."/>
            <person name="Riley R."/>
            <person name="Lipzen A."/>
            <person name="Clum A."/>
            <person name="Drula E."/>
            <person name="Henrissat B."/>
            <person name="Kohler A."/>
            <person name="Grigoriev I.V."/>
            <person name="Martin F.M."/>
            <person name="Hacquard S."/>
        </authorList>
    </citation>
    <scope>NUCLEOTIDE SEQUENCE [LARGE SCALE GENOMIC DNA]</scope>
    <source>
        <strain evidence="1 2">MPI-SDFR-AT-0079</strain>
    </source>
</reference>
<dbReference type="Proteomes" id="UP000724584">
    <property type="component" value="Unassembled WGS sequence"/>
</dbReference>
<proteinExistence type="predicted"/>
<organism evidence="1 2">
    <name type="scientific">Chaetomium tenue</name>
    <dbReference type="NCBI Taxonomy" id="1854479"/>
    <lineage>
        <taxon>Eukaryota</taxon>
        <taxon>Fungi</taxon>
        <taxon>Dikarya</taxon>
        <taxon>Ascomycota</taxon>
        <taxon>Pezizomycotina</taxon>
        <taxon>Sordariomycetes</taxon>
        <taxon>Sordariomycetidae</taxon>
        <taxon>Sordariales</taxon>
        <taxon>Chaetomiaceae</taxon>
        <taxon>Chaetomium</taxon>
    </lineage>
</organism>
<evidence type="ECO:0000313" key="1">
    <source>
        <dbReference type="EMBL" id="KAH6649280.1"/>
    </source>
</evidence>
<dbReference type="EMBL" id="JAGIZQ010000001">
    <property type="protein sequence ID" value="KAH6649280.1"/>
    <property type="molecule type" value="Genomic_DNA"/>
</dbReference>